<dbReference type="Proteomes" id="UP000786183">
    <property type="component" value="Unassembled WGS sequence"/>
</dbReference>
<sequence>MQENRRAFLTKALSIGAISVASASCLNAKDTNANSNGVVVGRAKKKEVLYKKTLNWEKFYKISY</sequence>
<dbReference type="RefSeq" id="WP_172232722.1">
    <property type="nucleotide sequence ID" value="NZ_CP035946.1"/>
</dbReference>
<evidence type="ECO:0000256" key="1">
    <source>
        <dbReference type="SAM" id="SignalP"/>
    </source>
</evidence>
<proteinExistence type="predicted"/>
<keyword evidence="1" id="KW-0732">Signal</keyword>
<dbReference type="EMBL" id="JACGBB010000016">
    <property type="protein sequence ID" value="MBZ7987843.1"/>
    <property type="molecule type" value="Genomic_DNA"/>
</dbReference>
<evidence type="ECO:0000313" key="3">
    <source>
        <dbReference type="Proteomes" id="UP000786183"/>
    </source>
</evidence>
<organism evidence="2 3">
    <name type="scientific">Campylobacter canadensis</name>
    <dbReference type="NCBI Taxonomy" id="449520"/>
    <lineage>
        <taxon>Bacteria</taxon>
        <taxon>Pseudomonadati</taxon>
        <taxon>Campylobacterota</taxon>
        <taxon>Epsilonproteobacteria</taxon>
        <taxon>Campylobacterales</taxon>
        <taxon>Campylobacteraceae</taxon>
        <taxon>Campylobacter</taxon>
    </lineage>
</organism>
<reference evidence="2 3" key="1">
    <citation type="submission" date="2020-07" db="EMBL/GenBank/DDBJ databases">
        <title>Transfer of Campylobacter canadensis to the novel genus Avispirillum gen. nov., that also includes two novel species recovered from migratory waterfowl: Avispirillum anseris sp. nov. and Avispirillum brantae sp. nov.</title>
        <authorList>
            <person name="Miller W.G."/>
            <person name="Chapman M.H."/>
            <person name="Yee E."/>
            <person name="Inglis G.D."/>
        </authorList>
    </citation>
    <scope>NUCLEOTIDE SEQUENCE [LARGE SCALE GENOMIC DNA]</scope>
    <source>
        <strain evidence="2 3">L283</strain>
    </source>
</reference>
<evidence type="ECO:0000313" key="2">
    <source>
        <dbReference type="EMBL" id="MBZ7987843.1"/>
    </source>
</evidence>
<gene>
    <name evidence="2" type="ORF">AVCANL283_07025</name>
</gene>
<keyword evidence="3" id="KW-1185">Reference proteome</keyword>
<dbReference type="PROSITE" id="PS51257">
    <property type="entry name" value="PROKAR_LIPOPROTEIN"/>
    <property type="match status" value="1"/>
</dbReference>
<feature type="signal peptide" evidence="1">
    <location>
        <begin position="1"/>
        <end position="28"/>
    </location>
</feature>
<comment type="caution">
    <text evidence="2">The sequence shown here is derived from an EMBL/GenBank/DDBJ whole genome shotgun (WGS) entry which is preliminary data.</text>
</comment>
<name>A0ABS7WSU1_9BACT</name>
<feature type="chain" id="PRO_5046310039" evidence="1">
    <location>
        <begin position="29"/>
        <end position="64"/>
    </location>
</feature>
<accession>A0ABS7WSU1</accession>
<protein>
    <submittedName>
        <fullName evidence="2">Tat pathway signal protein</fullName>
    </submittedName>
</protein>